<gene>
    <name evidence="1" type="ORF">UFOVP125_3</name>
</gene>
<dbReference type="EMBL" id="LR796253">
    <property type="protein sequence ID" value="CAB4131793.1"/>
    <property type="molecule type" value="Genomic_DNA"/>
</dbReference>
<protein>
    <submittedName>
        <fullName evidence="1">Uncharacterized protein</fullName>
    </submittedName>
</protein>
<name>A0A6J5LEQ9_9CAUD</name>
<organism evidence="1">
    <name type="scientific">uncultured Caudovirales phage</name>
    <dbReference type="NCBI Taxonomy" id="2100421"/>
    <lineage>
        <taxon>Viruses</taxon>
        <taxon>Duplodnaviria</taxon>
        <taxon>Heunggongvirae</taxon>
        <taxon>Uroviricota</taxon>
        <taxon>Caudoviricetes</taxon>
        <taxon>Peduoviridae</taxon>
        <taxon>Maltschvirus</taxon>
        <taxon>Maltschvirus maltsch</taxon>
    </lineage>
</organism>
<sequence>MISAQVYDPRNFTWDAWCALMAELFAANQLGTVPENLWTTWADGIAGIGRFAGAPDSRNFATWQDWAFAFNNALRK</sequence>
<reference evidence="1" key="1">
    <citation type="submission" date="2020-04" db="EMBL/GenBank/DDBJ databases">
        <authorList>
            <person name="Chiriac C."/>
            <person name="Salcher M."/>
            <person name="Ghai R."/>
            <person name="Kavagutti S V."/>
        </authorList>
    </citation>
    <scope>NUCLEOTIDE SEQUENCE</scope>
</reference>
<proteinExistence type="predicted"/>
<accession>A0A6J5LEQ9</accession>
<evidence type="ECO:0000313" key="1">
    <source>
        <dbReference type="EMBL" id="CAB4131793.1"/>
    </source>
</evidence>